<feature type="domain" description="Endonuclease/exonuclease/phosphatase" evidence="1">
    <location>
        <begin position="15"/>
        <end position="237"/>
    </location>
</feature>
<dbReference type="Pfam" id="PF03372">
    <property type="entry name" value="Exo_endo_phos"/>
    <property type="match status" value="1"/>
</dbReference>
<dbReference type="PANTHER" id="PTHR43250:SF2">
    <property type="entry name" value="EXODEOXYRIBONUCLEASE III"/>
    <property type="match status" value="1"/>
</dbReference>
<accession>A0A4P2QKQ6</accession>
<evidence type="ECO:0000259" key="1">
    <source>
        <dbReference type="Pfam" id="PF03372"/>
    </source>
</evidence>
<dbReference type="SUPFAM" id="SSF56219">
    <property type="entry name" value="DNase I-like"/>
    <property type="match status" value="1"/>
</dbReference>
<organism evidence="2 3">
    <name type="scientific">Sorangium cellulosum</name>
    <name type="common">Polyangium cellulosum</name>
    <dbReference type="NCBI Taxonomy" id="56"/>
    <lineage>
        <taxon>Bacteria</taxon>
        <taxon>Pseudomonadati</taxon>
        <taxon>Myxococcota</taxon>
        <taxon>Polyangia</taxon>
        <taxon>Polyangiales</taxon>
        <taxon>Polyangiaceae</taxon>
        <taxon>Sorangium</taxon>
    </lineage>
</organism>
<dbReference type="AlphaFoldDB" id="A0A4P2QKQ6"/>
<reference evidence="2 3" key="1">
    <citation type="submission" date="2015-09" db="EMBL/GenBank/DDBJ databases">
        <title>Sorangium comparison.</title>
        <authorList>
            <person name="Zaburannyi N."/>
            <person name="Bunk B."/>
            <person name="Overmann J."/>
            <person name="Mueller R."/>
        </authorList>
    </citation>
    <scope>NUCLEOTIDE SEQUENCE [LARGE SCALE GENOMIC DNA]</scope>
    <source>
        <strain evidence="2 3">So ce836</strain>
    </source>
</reference>
<name>A0A4P2QKQ6_SORCE</name>
<dbReference type="Gene3D" id="3.60.10.10">
    <property type="entry name" value="Endonuclease/exonuclease/phosphatase"/>
    <property type="match status" value="1"/>
</dbReference>
<dbReference type="Proteomes" id="UP000295497">
    <property type="component" value="Chromosome"/>
</dbReference>
<evidence type="ECO:0000313" key="2">
    <source>
        <dbReference type="EMBL" id="AUX30627.1"/>
    </source>
</evidence>
<dbReference type="EMBL" id="CP012672">
    <property type="protein sequence ID" value="AUX30627.1"/>
    <property type="molecule type" value="Genomic_DNA"/>
</dbReference>
<evidence type="ECO:0000313" key="3">
    <source>
        <dbReference type="Proteomes" id="UP000295497"/>
    </source>
</evidence>
<sequence>MSVRQTTRKSCVRLATWNLRHGGGRRVPQLLDDLKMLVFGRAPDIAVLTEFRTGSAGDKLQAGLRELGLVHQASSVSNHRQNSVLVAARFPFQVRSAEGVPPGYGHRLVTAEFDDLVVCGLYFPNKRSKAPLFDWLLGRTELLNRRALLFGDFNTGLHHLDEHGATFFCADRFAGLLEQGWVDLWRERNPEAREFSWFSGVGNGFRIDHAFGSPQLAKTVRCVSYSHEVRIRRVSDHSAMFLELD</sequence>
<dbReference type="GO" id="GO:0006281">
    <property type="term" value="P:DNA repair"/>
    <property type="evidence" value="ECO:0007669"/>
    <property type="project" value="InterPro"/>
</dbReference>
<dbReference type="PANTHER" id="PTHR43250">
    <property type="entry name" value="EXODEOXYRIBONUCLEASE III"/>
    <property type="match status" value="1"/>
</dbReference>
<protein>
    <recommendedName>
        <fullName evidence="1">Endonuclease/exonuclease/phosphatase domain-containing protein</fullName>
    </recommendedName>
</protein>
<gene>
    <name evidence="2" type="ORF">SOCE836_027360</name>
</gene>
<dbReference type="InterPro" id="IPR037493">
    <property type="entry name" value="ExoIII-like"/>
</dbReference>
<proteinExistence type="predicted"/>
<dbReference type="GO" id="GO:0008311">
    <property type="term" value="F:double-stranded DNA 3'-5' DNA exonuclease activity"/>
    <property type="evidence" value="ECO:0007669"/>
    <property type="project" value="InterPro"/>
</dbReference>
<dbReference type="InterPro" id="IPR036691">
    <property type="entry name" value="Endo/exonu/phosph_ase_sf"/>
</dbReference>
<dbReference type="InterPro" id="IPR005135">
    <property type="entry name" value="Endo/exonuclease/phosphatase"/>
</dbReference>